<dbReference type="InParanoid" id="A0A0P0V5L6"/>
<dbReference type="InterPro" id="IPR022812">
    <property type="entry name" value="Dynamin"/>
</dbReference>
<feature type="non-terminal residue" evidence="1">
    <location>
        <position position="67"/>
    </location>
</feature>
<dbReference type="AlphaFoldDB" id="A0A0P0V5L6"/>
<sequence length="67" mass="7602">STTVVNLTLINLPGLTKVAVEGQPDSIVQDIENMVRLFIEKALINREWREYNLIMSKLWSAQPVSDC</sequence>
<reference evidence="2" key="1">
    <citation type="journal article" date="2005" name="Nature">
        <title>The map-based sequence of the rice genome.</title>
        <authorList>
            <consortium name="International rice genome sequencing project (IRGSP)"/>
            <person name="Matsumoto T."/>
            <person name="Wu J."/>
            <person name="Kanamori H."/>
            <person name="Katayose Y."/>
            <person name="Fujisawa M."/>
            <person name="Namiki N."/>
            <person name="Mizuno H."/>
            <person name="Yamamoto K."/>
            <person name="Antonio B.A."/>
            <person name="Baba T."/>
            <person name="Sakata K."/>
            <person name="Nagamura Y."/>
            <person name="Aoki H."/>
            <person name="Arikawa K."/>
            <person name="Arita K."/>
            <person name="Bito T."/>
            <person name="Chiden Y."/>
            <person name="Fujitsuka N."/>
            <person name="Fukunaka R."/>
            <person name="Hamada M."/>
            <person name="Harada C."/>
            <person name="Hayashi A."/>
            <person name="Hijishita S."/>
            <person name="Honda M."/>
            <person name="Hosokawa S."/>
            <person name="Ichikawa Y."/>
            <person name="Idonuma A."/>
            <person name="Iijima M."/>
            <person name="Ikeda M."/>
            <person name="Ikeno M."/>
            <person name="Ito K."/>
            <person name="Ito S."/>
            <person name="Ito T."/>
            <person name="Ito Y."/>
            <person name="Ito Y."/>
            <person name="Iwabuchi A."/>
            <person name="Kamiya K."/>
            <person name="Karasawa W."/>
            <person name="Kurita K."/>
            <person name="Katagiri S."/>
            <person name="Kikuta A."/>
            <person name="Kobayashi H."/>
            <person name="Kobayashi N."/>
            <person name="Machita K."/>
            <person name="Maehara T."/>
            <person name="Masukawa M."/>
            <person name="Mizubayashi T."/>
            <person name="Mukai Y."/>
            <person name="Nagasaki H."/>
            <person name="Nagata Y."/>
            <person name="Naito S."/>
            <person name="Nakashima M."/>
            <person name="Nakama Y."/>
            <person name="Nakamichi Y."/>
            <person name="Nakamura M."/>
            <person name="Meguro A."/>
            <person name="Negishi M."/>
            <person name="Ohta I."/>
            <person name="Ohta T."/>
            <person name="Okamoto M."/>
            <person name="Ono N."/>
            <person name="Saji S."/>
            <person name="Sakaguchi M."/>
            <person name="Sakai K."/>
            <person name="Shibata M."/>
            <person name="Shimokawa T."/>
            <person name="Song J."/>
            <person name="Takazaki Y."/>
            <person name="Terasawa K."/>
            <person name="Tsugane M."/>
            <person name="Tsuji K."/>
            <person name="Ueda S."/>
            <person name="Waki K."/>
            <person name="Yamagata H."/>
            <person name="Yamamoto M."/>
            <person name="Yamamoto S."/>
            <person name="Yamane H."/>
            <person name="Yoshiki S."/>
            <person name="Yoshihara R."/>
            <person name="Yukawa K."/>
            <person name="Zhong H."/>
            <person name="Yano M."/>
            <person name="Yuan Q."/>
            <person name="Ouyang S."/>
            <person name="Liu J."/>
            <person name="Jones K.M."/>
            <person name="Gansberger K."/>
            <person name="Moffat K."/>
            <person name="Hill J."/>
            <person name="Bera J."/>
            <person name="Fadrosh D."/>
            <person name="Jin S."/>
            <person name="Johri S."/>
            <person name="Kim M."/>
            <person name="Overton L."/>
            <person name="Reardon M."/>
            <person name="Tsitrin T."/>
            <person name="Vuong H."/>
            <person name="Weaver B."/>
            <person name="Ciecko A."/>
            <person name="Tallon L."/>
            <person name="Jackson J."/>
            <person name="Pai G."/>
            <person name="Aken S.V."/>
            <person name="Utterback T."/>
            <person name="Reidmuller S."/>
            <person name="Feldblyum T."/>
            <person name="Hsiao J."/>
            <person name="Zismann V."/>
            <person name="Iobst S."/>
            <person name="de Vazeille A.R."/>
            <person name="Buell C.R."/>
            <person name="Ying K."/>
            <person name="Li Y."/>
            <person name="Lu T."/>
            <person name="Huang Y."/>
            <person name="Zhao Q."/>
            <person name="Feng Q."/>
            <person name="Zhang L."/>
            <person name="Zhu J."/>
            <person name="Weng Q."/>
            <person name="Mu J."/>
            <person name="Lu Y."/>
            <person name="Fan D."/>
            <person name="Liu Y."/>
            <person name="Guan J."/>
            <person name="Zhang Y."/>
            <person name="Yu S."/>
            <person name="Liu X."/>
            <person name="Zhang Y."/>
            <person name="Hong G."/>
            <person name="Han B."/>
            <person name="Choisne N."/>
            <person name="Demange N."/>
            <person name="Orjeda G."/>
            <person name="Samain S."/>
            <person name="Cattolico L."/>
            <person name="Pelletier E."/>
            <person name="Couloux A."/>
            <person name="Segurens B."/>
            <person name="Wincker P."/>
            <person name="D'Hont A."/>
            <person name="Scarpelli C."/>
            <person name="Weissenbach J."/>
            <person name="Salanoubat M."/>
            <person name="Quetier F."/>
            <person name="Yu Y."/>
            <person name="Kim H.R."/>
            <person name="Rambo T."/>
            <person name="Currie J."/>
            <person name="Collura K."/>
            <person name="Luo M."/>
            <person name="Yang T."/>
            <person name="Ammiraju J.S.S."/>
            <person name="Engler F."/>
            <person name="Soderlund C."/>
            <person name="Wing R.A."/>
            <person name="Palmer L.E."/>
            <person name="de la Bastide M."/>
            <person name="Spiegel L."/>
            <person name="Nascimento L."/>
            <person name="Zutavern T."/>
            <person name="O'Shaughnessy A."/>
            <person name="Dike S."/>
            <person name="Dedhia N."/>
            <person name="Preston R."/>
            <person name="Balija V."/>
            <person name="McCombie W.R."/>
            <person name="Chow T."/>
            <person name="Chen H."/>
            <person name="Chung M."/>
            <person name="Chen C."/>
            <person name="Shaw J."/>
            <person name="Wu H."/>
            <person name="Hsiao K."/>
            <person name="Chao Y."/>
            <person name="Chu M."/>
            <person name="Cheng C."/>
            <person name="Hour A."/>
            <person name="Lee P."/>
            <person name="Lin S."/>
            <person name="Lin Y."/>
            <person name="Liou J."/>
            <person name="Liu S."/>
            <person name="Hsing Y."/>
            <person name="Raghuvanshi S."/>
            <person name="Mohanty A."/>
            <person name="Bharti A.K."/>
            <person name="Gaur A."/>
            <person name="Gupta V."/>
            <person name="Kumar D."/>
            <person name="Ravi V."/>
            <person name="Vij S."/>
            <person name="Kapur A."/>
            <person name="Khurana P."/>
            <person name="Khurana P."/>
            <person name="Khurana J.P."/>
            <person name="Tyagi A.K."/>
            <person name="Gaikwad K."/>
            <person name="Singh A."/>
            <person name="Dalal V."/>
            <person name="Srivastava S."/>
            <person name="Dixit A."/>
            <person name="Pal A.K."/>
            <person name="Ghazi I.A."/>
            <person name="Yadav M."/>
            <person name="Pandit A."/>
            <person name="Bhargava A."/>
            <person name="Sureshbabu K."/>
            <person name="Batra K."/>
            <person name="Sharma T.R."/>
            <person name="Mohapatra T."/>
            <person name="Singh N.K."/>
            <person name="Messing J."/>
            <person name="Nelson A.B."/>
            <person name="Fuks G."/>
            <person name="Kavchok S."/>
            <person name="Keizer G."/>
            <person name="Linton E."/>
            <person name="Llaca V."/>
            <person name="Song R."/>
            <person name="Tanyolac B."/>
            <person name="Young S."/>
            <person name="Ho-Il K."/>
            <person name="Hahn J.H."/>
            <person name="Sangsakoo G."/>
            <person name="Vanavichit A."/>
            <person name="de Mattos Luiz.A.T."/>
            <person name="Zimmer P.D."/>
            <person name="Malone G."/>
            <person name="Dellagostin O."/>
            <person name="de Oliveira A.C."/>
            <person name="Bevan M."/>
            <person name="Bancroft I."/>
            <person name="Minx P."/>
            <person name="Cordum H."/>
            <person name="Wilson R."/>
            <person name="Cheng Z."/>
            <person name="Jin W."/>
            <person name="Jiang J."/>
            <person name="Leong S.A."/>
            <person name="Iwama H."/>
            <person name="Gojobori T."/>
            <person name="Itoh T."/>
            <person name="Niimura Y."/>
            <person name="Fujii Y."/>
            <person name="Habara T."/>
            <person name="Sakai H."/>
            <person name="Sato Y."/>
            <person name="Wilson G."/>
            <person name="Kumar K."/>
            <person name="McCouch S."/>
            <person name="Juretic N."/>
            <person name="Hoen D."/>
            <person name="Wright S."/>
            <person name="Bruskiewich R."/>
            <person name="Bureau T."/>
            <person name="Miyao A."/>
            <person name="Hirochika H."/>
            <person name="Nishikawa T."/>
            <person name="Kadowaki K."/>
            <person name="Sugiura M."/>
            <person name="Burr B."/>
            <person name="Sasaki T."/>
        </authorList>
    </citation>
    <scope>NUCLEOTIDE SEQUENCE [LARGE SCALE GENOMIC DNA]</scope>
    <source>
        <strain evidence="2">cv. Nipponbare</strain>
    </source>
</reference>
<accession>A0A0P0V5L6</accession>
<dbReference type="InterPro" id="IPR027417">
    <property type="entry name" value="P-loop_NTPase"/>
</dbReference>
<dbReference type="SMR" id="A0A0P0V5L6"/>
<evidence type="ECO:0000313" key="2">
    <source>
        <dbReference type="Proteomes" id="UP000059680"/>
    </source>
</evidence>
<proteinExistence type="predicted"/>
<dbReference type="PANTHER" id="PTHR11566">
    <property type="entry name" value="DYNAMIN"/>
    <property type="match status" value="1"/>
</dbReference>
<reference evidence="1 2" key="2">
    <citation type="journal article" date="2013" name="Plant Cell Physiol.">
        <title>Rice Annotation Project Database (RAP-DB): an integrative and interactive database for rice genomics.</title>
        <authorList>
            <person name="Sakai H."/>
            <person name="Lee S.S."/>
            <person name="Tanaka T."/>
            <person name="Numa H."/>
            <person name="Kim J."/>
            <person name="Kawahara Y."/>
            <person name="Wakimoto H."/>
            <person name="Yang C.C."/>
            <person name="Iwamoto M."/>
            <person name="Abe T."/>
            <person name="Yamada Y."/>
            <person name="Muto A."/>
            <person name="Inokuchi H."/>
            <person name="Ikemura T."/>
            <person name="Matsumoto T."/>
            <person name="Sasaki T."/>
            <person name="Itoh T."/>
        </authorList>
    </citation>
    <scope>NUCLEOTIDE SEQUENCE [LARGE SCALE GENOMIC DNA]</scope>
    <source>
        <strain evidence="2">cv. Nipponbare</strain>
    </source>
</reference>
<evidence type="ECO:0000313" key="1">
    <source>
        <dbReference type="EMBL" id="BAS73319.1"/>
    </source>
</evidence>
<dbReference type="eggNOG" id="KOG0446">
    <property type="taxonomic scope" value="Eukaryota"/>
</dbReference>
<dbReference type="PANTHER" id="PTHR11566:SF159">
    <property type="entry name" value="PHRAGMOPLASTIN DRP1A"/>
    <property type="match status" value="1"/>
</dbReference>
<dbReference type="STRING" id="39947.A0A0P0V5L6"/>
<protein>
    <submittedName>
        <fullName evidence="1">Os01g0633900 protein</fullName>
    </submittedName>
</protein>
<keyword evidence="2" id="KW-1185">Reference proteome</keyword>
<dbReference type="Proteomes" id="UP000059680">
    <property type="component" value="Chromosome 1"/>
</dbReference>
<name>A0A0P0V5L6_ORYSJ</name>
<organism evidence="1 2">
    <name type="scientific">Oryza sativa subsp. japonica</name>
    <name type="common">Rice</name>
    <dbReference type="NCBI Taxonomy" id="39947"/>
    <lineage>
        <taxon>Eukaryota</taxon>
        <taxon>Viridiplantae</taxon>
        <taxon>Streptophyta</taxon>
        <taxon>Embryophyta</taxon>
        <taxon>Tracheophyta</taxon>
        <taxon>Spermatophyta</taxon>
        <taxon>Magnoliopsida</taxon>
        <taxon>Liliopsida</taxon>
        <taxon>Poales</taxon>
        <taxon>Poaceae</taxon>
        <taxon>BOP clade</taxon>
        <taxon>Oryzoideae</taxon>
        <taxon>Oryzeae</taxon>
        <taxon>Oryzinae</taxon>
        <taxon>Oryza</taxon>
        <taxon>Oryza sativa</taxon>
    </lineage>
</organism>
<dbReference type="Gene3D" id="3.40.50.300">
    <property type="entry name" value="P-loop containing nucleotide triphosphate hydrolases"/>
    <property type="match status" value="1"/>
</dbReference>
<gene>
    <name evidence="1" type="ordered locus">Os01g0633900</name>
    <name evidence="1" type="ORF">OSNPB_010633900</name>
</gene>
<dbReference type="EMBL" id="AP014957">
    <property type="protein sequence ID" value="BAS73319.1"/>
    <property type="molecule type" value="Genomic_DNA"/>
</dbReference>
<dbReference type="PaxDb" id="39947-A0A0P0V5L6"/>
<reference evidence="1 2" key="3">
    <citation type="journal article" date="2013" name="Rice">
        <title>Improvement of the Oryza sativa Nipponbare reference genome using next generation sequence and optical map data.</title>
        <authorList>
            <person name="Kawahara Y."/>
            <person name="de la Bastide M."/>
            <person name="Hamilton J.P."/>
            <person name="Kanamori H."/>
            <person name="McCombie W.R."/>
            <person name="Ouyang S."/>
            <person name="Schwartz D.C."/>
            <person name="Tanaka T."/>
            <person name="Wu J."/>
            <person name="Zhou S."/>
            <person name="Childs K.L."/>
            <person name="Davidson R.M."/>
            <person name="Lin H."/>
            <person name="Quesada-Ocampo L."/>
            <person name="Vaillancourt B."/>
            <person name="Sakai H."/>
            <person name="Lee S.S."/>
            <person name="Kim J."/>
            <person name="Numa H."/>
            <person name="Itoh T."/>
            <person name="Buell C.R."/>
            <person name="Matsumoto T."/>
        </authorList>
    </citation>
    <scope>NUCLEOTIDE SEQUENCE [LARGE SCALE GENOMIC DNA]</scope>
    <source>
        <strain evidence="2">cv. Nipponbare</strain>
    </source>
</reference>
<dbReference type="Gramene" id="Os01t0633900-01">
    <property type="protein sequence ID" value="Os01t0633900-01"/>
    <property type="gene ID" value="Os01g0633900"/>
</dbReference>